<evidence type="ECO:0000259" key="12">
    <source>
        <dbReference type="PROSITE" id="PS51873"/>
    </source>
</evidence>
<dbReference type="Gene3D" id="1.20.120.1750">
    <property type="match status" value="1"/>
</dbReference>
<keyword evidence="5" id="KW-0677">Repeat</keyword>
<evidence type="ECO:0000256" key="6">
    <source>
        <dbReference type="ARBA" id="ARBA00022771"/>
    </source>
</evidence>
<evidence type="ECO:0000256" key="7">
    <source>
        <dbReference type="ARBA" id="ARBA00022786"/>
    </source>
</evidence>
<dbReference type="Gene3D" id="3.30.40.10">
    <property type="entry name" value="Zinc/RING finger domain, C3HC4 (zinc finger)"/>
    <property type="match status" value="1"/>
</dbReference>
<feature type="transmembrane region" description="Helical" evidence="10">
    <location>
        <begin position="361"/>
        <end position="383"/>
    </location>
</feature>
<comment type="catalytic activity">
    <reaction evidence="1">
        <text>[E2 ubiquitin-conjugating enzyme]-S-ubiquitinyl-L-cysteine + [acceptor protein]-L-lysine = [E2 ubiquitin-conjugating enzyme]-L-cysteine + [acceptor protein]-N(6)-ubiquitinyl-L-lysine.</text>
        <dbReference type="EC" id="2.3.2.31"/>
    </reaction>
</comment>
<evidence type="ECO:0000256" key="10">
    <source>
        <dbReference type="SAM" id="Phobius"/>
    </source>
</evidence>
<dbReference type="PROSITE" id="PS50089">
    <property type="entry name" value="ZF_RING_2"/>
    <property type="match status" value="1"/>
</dbReference>
<feature type="domain" description="RING-type" evidence="12">
    <location>
        <begin position="99"/>
        <end position="328"/>
    </location>
</feature>
<evidence type="ECO:0000256" key="9">
    <source>
        <dbReference type="PROSITE-ProRule" id="PRU00175"/>
    </source>
</evidence>
<evidence type="ECO:0000256" key="5">
    <source>
        <dbReference type="ARBA" id="ARBA00022737"/>
    </source>
</evidence>
<dbReference type="InterPro" id="IPR013083">
    <property type="entry name" value="Znf_RING/FYVE/PHD"/>
</dbReference>
<feature type="transmembrane region" description="Helical" evidence="10">
    <location>
        <begin position="337"/>
        <end position="355"/>
    </location>
</feature>
<keyword evidence="10" id="KW-0812">Transmembrane</keyword>
<evidence type="ECO:0000313" key="13">
    <source>
        <dbReference type="EMBL" id="CAF1626203.1"/>
    </source>
</evidence>
<dbReference type="GO" id="GO:0008270">
    <property type="term" value="F:zinc ion binding"/>
    <property type="evidence" value="ECO:0007669"/>
    <property type="project" value="UniProtKB-KW"/>
</dbReference>
<dbReference type="Pfam" id="PF01485">
    <property type="entry name" value="IBR"/>
    <property type="match status" value="1"/>
</dbReference>
<dbReference type="PANTHER" id="PTHR11685">
    <property type="entry name" value="RBR FAMILY RING FINGER AND IBR DOMAIN-CONTAINING"/>
    <property type="match status" value="1"/>
</dbReference>
<gene>
    <name evidence="13" type="ORF">XAT740_LOCUS50939</name>
</gene>
<keyword evidence="3" id="KW-0808">Transferase</keyword>
<keyword evidence="8" id="KW-0862">Zinc</keyword>
<evidence type="ECO:0000259" key="11">
    <source>
        <dbReference type="PROSITE" id="PS50089"/>
    </source>
</evidence>
<dbReference type="GO" id="GO:0061630">
    <property type="term" value="F:ubiquitin protein ligase activity"/>
    <property type="evidence" value="ECO:0007669"/>
    <property type="project" value="UniProtKB-EC"/>
</dbReference>
<evidence type="ECO:0000256" key="2">
    <source>
        <dbReference type="ARBA" id="ARBA00012251"/>
    </source>
</evidence>
<name>A0A816CKN9_ADIRI</name>
<evidence type="ECO:0000256" key="8">
    <source>
        <dbReference type="ARBA" id="ARBA00022833"/>
    </source>
</evidence>
<evidence type="ECO:0000256" key="1">
    <source>
        <dbReference type="ARBA" id="ARBA00001798"/>
    </source>
</evidence>
<dbReference type="Pfam" id="PF22191">
    <property type="entry name" value="IBR_1"/>
    <property type="match status" value="1"/>
</dbReference>
<dbReference type="SUPFAM" id="SSF57850">
    <property type="entry name" value="RING/U-box"/>
    <property type="match status" value="3"/>
</dbReference>
<keyword evidence="7" id="KW-0833">Ubl conjugation pathway</keyword>
<organism evidence="13 14">
    <name type="scientific">Adineta ricciae</name>
    <name type="common">Rotifer</name>
    <dbReference type="NCBI Taxonomy" id="249248"/>
    <lineage>
        <taxon>Eukaryota</taxon>
        <taxon>Metazoa</taxon>
        <taxon>Spiralia</taxon>
        <taxon>Gnathifera</taxon>
        <taxon>Rotifera</taxon>
        <taxon>Eurotatoria</taxon>
        <taxon>Bdelloidea</taxon>
        <taxon>Adinetida</taxon>
        <taxon>Adinetidae</taxon>
        <taxon>Adineta</taxon>
    </lineage>
</organism>
<dbReference type="GO" id="GO:0016567">
    <property type="term" value="P:protein ubiquitination"/>
    <property type="evidence" value="ECO:0007669"/>
    <property type="project" value="InterPro"/>
</dbReference>
<dbReference type="AlphaFoldDB" id="A0A816CKN9"/>
<proteinExistence type="predicted"/>
<accession>A0A816CKN9</accession>
<keyword evidence="14" id="KW-1185">Reference proteome</keyword>
<dbReference type="EMBL" id="CAJNOR010007960">
    <property type="protein sequence ID" value="CAF1626203.1"/>
    <property type="molecule type" value="Genomic_DNA"/>
</dbReference>
<dbReference type="InterPro" id="IPR002867">
    <property type="entry name" value="IBR_dom"/>
</dbReference>
<evidence type="ECO:0000256" key="3">
    <source>
        <dbReference type="ARBA" id="ARBA00022679"/>
    </source>
</evidence>
<evidence type="ECO:0000256" key="4">
    <source>
        <dbReference type="ARBA" id="ARBA00022723"/>
    </source>
</evidence>
<reference evidence="13" key="1">
    <citation type="submission" date="2021-02" db="EMBL/GenBank/DDBJ databases">
        <authorList>
            <person name="Nowell W R."/>
        </authorList>
    </citation>
    <scope>NUCLEOTIDE SEQUENCE</scope>
</reference>
<dbReference type="InterPro" id="IPR044066">
    <property type="entry name" value="TRIAD_supradom"/>
</dbReference>
<comment type="caution">
    <text evidence="13">The sequence shown here is derived from an EMBL/GenBank/DDBJ whole genome shotgun (WGS) entry which is preliminary data.</text>
</comment>
<dbReference type="PROSITE" id="PS51873">
    <property type="entry name" value="TRIAD"/>
    <property type="match status" value="1"/>
</dbReference>
<dbReference type="InterPro" id="IPR031127">
    <property type="entry name" value="E3_UB_ligase_RBR"/>
</dbReference>
<feature type="domain" description="RING-type" evidence="11">
    <location>
        <begin position="103"/>
        <end position="151"/>
    </location>
</feature>
<keyword evidence="10" id="KW-1133">Transmembrane helix</keyword>
<dbReference type="InterPro" id="IPR001841">
    <property type="entry name" value="Znf_RING"/>
</dbReference>
<protein>
    <recommendedName>
        <fullName evidence="2">RBR-type E3 ubiquitin transferase</fullName>
        <ecNumber evidence="2">2.3.2.31</ecNumber>
    </recommendedName>
</protein>
<dbReference type="SMART" id="SM00647">
    <property type="entry name" value="IBR"/>
    <property type="match status" value="1"/>
</dbReference>
<keyword evidence="10" id="KW-0472">Membrane</keyword>
<keyword evidence="6 9" id="KW-0863">Zinc-finger</keyword>
<sequence length="389" mass="44647">MNVTNTQVQSNRRLQTWPFRRRNAVFIGHTRSDTNHEMNYESELDLAHHESLKSIFMTDSSKTISTSEHNLAVHLTTTAMNTGNVHTTSFAKIPPSMNAVQDCPICCDSFLLSDLKQMPCCSIKLCSICIVTHTMTNINNGKVHIECPACSEQMNSSTILYNSELPVHLRERYQRILAQDLSEQQNTCIKLCPHCNYITVIDEQHRKKYGKRSRRSSGRWVHCEQCGKDWCWSCYAPSHANETCRQFKENHTHVDVWARARRPDNKNQRNAQRCPKCSIYIEKIDGCDHMLCMKCNSKFCYRCGGRMRLPFYIGHDAKYSIFGCKYKLWPDRPLLRWLVRGSIFGSIILTSPIVIGALIALVAIGIPTLLIIGCFSLPVFLCLECRKRT</sequence>
<keyword evidence="4" id="KW-0479">Metal-binding</keyword>
<evidence type="ECO:0000313" key="14">
    <source>
        <dbReference type="Proteomes" id="UP000663828"/>
    </source>
</evidence>
<dbReference type="EC" id="2.3.2.31" evidence="2"/>
<dbReference type="Proteomes" id="UP000663828">
    <property type="component" value="Unassembled WGS sequence"/>
</dbReference>